<keyword evidence="1" id="KW-1185">Reference proteome</keyword>
<reference evidence="2" key="1">
    <citation type="submission" date="2025-08" db="UniProtKB">
        <authorList>
            <consortium name="RefSeq"/>
        </authorList>
    </citation>
    <scope>IDENTIFICATION</scope>
</reference>
<gene>
    <name evidence="2" type="primary">Nlrp14</name>
</gene>
<dbReference type="Proteomes" id="UP001732720">
    <property type="component" value="Chromosome 1"/>
</dbReference>
<organism evidence="1 2">
    <name type="scientific">Castor canadensis</name>
    <name type="common">American beaver</name>
    <dbReference type="NCBI Taxonomy" id="51338"/>
    <lineage>
        <taxon>Eukaryota</taxon>
        <taxon>Metazoa</taxon>
        <taxon>Chordata</taxon>
        <taxon>Craniata</taxon>
        <taxon>Vertebrata</taxon>
        <taxon>Euteleostomi</taxon>
        <taxon>Mammalia</taxon>
        <taxon>Eutheria</taxon>
        <taxon>Euarchontoglires</taxon>
        <taxon>Glires</taxon>
        <taxon>Rodentia</taxon>
        <taxon>Castorimorpha</taxon>
        <taxon>Castoridae</taxon>
        <taxon>Castor</taxon>
    </lineage>
</organism>
<dbReference type="RefSeq" id="XP_073923090.1">
    <property type="nucleotide sequence ID" value="XM_074066989.1"/>
</dbReference>
<protein>
    <submittedName>
        <fullName evidence="2">NACHT, LRR and PYD domains-containing protein 14</fullName>
    </submittedName>
</protein>
<evidence type="ECO:0000313" key="2">
    <source>
        <dbReference type="RefSeq" id="XP_073923090.1"/>
    </source>
</evidence>
<accession>A0AC58M108</accession>
<sequence length="1097" mass="125413">MEDSSLSFSFFSDFGLLLYLEELNNDELNKFKLLLKETVEPGHCPIPWTAVKKAKREELANLMNQYYPGEQAWNVTLKIFGKMNLKDLCVRAKAEIKWAAQTMKPENAKAMEVEAQRDQEAVMGDGTGYRMKIKEKFCIVWDKNSLLRKPADFHHGVTQEERKLLEHLFDVDVKTDKQPRTVVLQGAAGVGKTTLMRKAMLDWAKGSLYQQRFAHVFYLNGREISQMKESTFAQLISKDWPITEIPIERILSQPSSLLFIIDSFDELNFAFEEPEFALCDDWTLVHPVSFLMSSLLRKVMLPESSLLVTTRLTASKRLKPLLKSQRYVKLLGMSEDARREYIYQFFEDKSWAMRALSSIRNNEMLFRMCQIPLVCWIVCTCLQQQMEKGSNITMICQTTTSLFTCYISNLFSRVDGCSSSLPNEAQLRSLCRLAANGVWTMTHVLYKDNLRKHELTKIDISTFLDMNILQKDTEYENCYVFTHLHIQEYFAAMFYMLKVDWEARDHSVQSFESLKLLLESKSYQYPHLTQMKCFLFGLLNEDTVKQLEETFNYKISPEIKWELLQWMETLGNSDSAPSQLGLLDLFHYLYETQDEAFVTQAMQYFPKVVINICEEIHLLVSSFCLKHSQCLRTMKLSITGVFKKMFSSSPTAKPGKKDVYHITHCWQELCTVLHRNEHLKELELCHSNLNELAMKIFHQELINPKCKLQKLLLTFVSFPDNYQAVFSFLPHNQNLMHLDLKGSCIGDNGVKSLCEALKHPECKLQNLRLESCDLTAVCCLNISKALIKSQSLVFLNLSTNNLLDDGVKLLCEALGHPKCCLERMSLESCGLTEAACEDLSVALISNERLTHLCLADNVLGDGGIKLISDALKHPQCTVQSLVLRSCHFTSVSSEYLATSLLHNKSLTHLDLGSNWLQDDGARRLCDVFRQTSCSLQDLELMGCVLTSACCLDLASAILNNPNLQSLDLGNNNIQDEGVQILCNALRHPNCSIQRLGLEYCGLTSLSCEDLSSSLLSNQRLIKMNLTQNNVGSKGIRRLCEVLRSPECKLQVLGLHKESFDKEAQKLLEAVEVSNPHLVIKPFNSDHNNEDASWWRYF</sequence>
<evidence type="ECO:0000313" key="1">
    <source>
        <dbReference type="Proteomes" id="UP001732720"/>
    </source>
</evidence>
<proteinExistence type="predicted"/>
<name>A0AC58M108_CASCN</name>